<keyword evidence="1" id="KW-0472">Membrane</keyword>
<comment type="caution">
    <text evidence="2">The sequence shown here is derived from an EMBL/GenBank/DDBJ whole genome shotgun (WGS) entry which is preliminary data.</text>
</comment>
<keyword evidence="1" id="KW-1133">Transmembrane helix</keyword>
<feature type="transmembrane region" description="Helical" evidence="1">
    <location>
        <begin position="180"/>
        <end position="198"/>
    </location>
</feature>
<dbReference type="AlphaFoldDB" id="A0A7W8J5R9"/>
<feature type="transmembrane region" description="Helical" evidence="1">
    <location>
        <begin position="116"/>
        <end position="136"/>
    </location>
</feature>
<organism evidence="2 3">
    <name type="scientific">Tunturiibacter lichenicola</name>
    <dbReference type="NCBI Taxonomy" id="2051959"/>
    <lineage>
        <taxon>Bacteria</taxon>
        <taxon>Pseudomonadati</taxon>
        <taxon>Acidobacteriota</taxon>
        <taxon>Terriglobia</taxon>
        <taxon>Terriglobales</taxon>
        <taxon>Acidobacteriaceae</taxon>
        <taxon>Tunturiibacter</taxon>
    </lineage>
</organism>
<name>A0A7W8J5R9_9BACT</name>
<accession>A0A7W8J5R9</accession>
<dbReference type="EMBL" id="JACHDZ010000001">
    <property type="protein sequence ID" value="MBB5343030.1"/>
    <property type="molecule type" value="Genomic_DNA"/>
</dbReference>
<proteinExistence type="predicted"/>
<sequence length="214" mass="24535">MKIPRASFSYLLPLFSLGLWIVLVAVPVTLIYLSLQQEAHGSNVVRMQFGEFTQVISRSHFLTFALKMGTLSKKAHLIEAVNLPAFAVDLLISRLSGHWPMGWTPSGFMPEQWNALSFPFYCLPFWWFVGTGFDAVFSHKRLRWPSMLVGTLLCGFCLFLLFGLRFAISVEEREGMTYPFWGFGFWVALFAIFPVAWFRQRKIFRLMRGANAAS</sequence>
<keyword evidence="1" id="KW-0812">Transmembrane</keyword>
<gene>
    <name evidence="2" type="ORF">HDF10_000980</name>
</gene>
<evidence type="ECO:0000313" key="3">
    <source>
        <dbReference type="Proteomes" id="UP000569092"/>
    </source>
</evidence>
<evidence type="ECO:0000256" key="1">
    <source>
        <dbReference type="SAM" id="Phobius"/>
    </source>
</evidence>
<feature type="transmembrane region" description="Helical" evidence="1">
    <location>
        <begin position="148"/>
        <end position="168"/>
    </location>
</feature>
<protein>
    <submittedName>
        <fullName evidence="2">Uncharacterized protein</fullName>
    </submittedName>
</protein>
<evidence type="ECO:0000313" key="2">
    <source>
        <dbReference type="EMBL" id="MBB5343030.1"/>
    </source>
</evidence>
<reference evidence="2 3" key="1">
    <citation type="submission" date="2020-08" db="EMBL/GenBank/DDBJ databases">
        <title>Genomic Encyclopedia of Type Strains, Phase IV (KMG-V): Genome sequencing to study the core and pangenomes of soil and plant-associated prokaryotes.</title>
        <authorList>
            <person name="Whitman W."/>
        </authorList>
    </citation>
    <scope>NUCLEOTIDE SEQUENCE [LARGE SCALE GENOMIC DNA]</scope>
    <source>
        <strain evidence="2 3">M8US30</strain>
    </source>
</reference>
<dbReference type="Proteomes" id="UP000569092">
    <property type="component" value="Unassembled WGS sequence"/>
</dbReference>
<feature type="transmembrane region" description="Helical" evidence="1">
    <location>
        <begin position="12"/>
        <end position="33"/>
    </location>
</feature>